<dbReference type="GeneID" id="8250277"/>
<keyword evidence="4" id="KW-0732">Signal</keyword>
<keyword evidence="1" id="KW-0560">Oxidoreductase</keyword>
<evidence type="ECO:0000313" key="6">
    <source>
        <dbReference type="EMBL" id="ACO68610.1"/>
    </source>
</evidence>
<protein>
    <submittedName>
        <fullName evidence="6">Heme-binding peroxidase</fullName>
    </submittedName>
</protein>
<dbReference type="InterPro" id="IPR002016">
    <property type="entry name" value="Haem_peroxidase"/>
</dbReference>
<dbReference type="KEGG" id="mis:MICPUN_98561"/>
<feature type="chain" id="PRO_5002909449" evidence="4">
    <location>
        <begin position="28"/>
        <end position="763"/>
    </location>
</feature>
<keyword evidence="6" id="KW-0575">Peroxidase</keyword>
<evidence type="ECO:0000256" key="3">
    <source>
        <dbReference type="SAM" id="MobiDB-lite"/>
    </source>
</evidence>
<dbReference type="InterPro" id="IPR044831">
    <property type="entry name" value="Ccp1-like"/>
</dbReference>
<dbReference type="InParanoid" id="C1FEQ1"/>
<proteinExistence type="inferred from homology"/>
<evidence type="ECO:0000313" key="7">
    <source>
        <dbReference type="Proteomes" id="UP000002009"/>
    </source>
</evidence>
<dbReference type="GO" id="GO:0004601">
    <property type="term" value="F:peroxidase activity"/>
    <property type="evidence" value="ECO:0007669"/>
    <property type="project" value="UniProtKB-KW"/>
</dbReference>
<dbReference type="GO" id="GO:0034599">
    <property type="term" value="P:cellular response to oxidative stress"/>
    <property type="evidence" value="ECO:0007669"/>
    <property type="project" value="InterPro"/>
</dbReference>
<reference evidence="6 7" key="1">
    <citation type="journal article" date="2009" name="Science">
        <title>Green evolution and dynamic adaptations revealed by genomes of the marine picoeukaryotes Micromonas.</title>
        <authorList>
            <person name="Worden A.Z."/>
            <person name="Lee J.H."/>
            <person name="Mock T."/>
            <person name="Rouze P."/>
            <person name="Simmons M.P."/>
            <person name="Aerts A.L."/>
            <person name="Allen A.E."/>
            <person name="Cuvelier M.L."/>
            <person name="Derelle E."/>
            <person name="Everett M.V."/>
            <person name="Foulon E."/>
            <person name="Grimwood J."/>
            <person name="Gundlach H."/>
            <person name="Henrissat B."/>
            <person name="Napoli C."/>
            <person name="McDonald S.M."/>
            <person name="Parker M.S."/>
            <person name="Rombauts S."/>
            <person name="Salamov A."/>
            <person name="Von Dassow P."/>
            <person name="Badger J.H."/>
            <person name="Coutinho P.M."/>
            <person name="Demir E."/>
            <person name="Dubchak I."/>
            <person name="Gentemann C."/>
            <person name="Eikrem W."/>
            <person name="Gready J.E."/>
            <person name="John U."/>
            <person name="Lanier W."/>
            <person name="Lindquist E.A."/>
            <person name="Lucas S."/>
            <person name="Mayer K.F."/>
            <person name="Moreau H."/>
            <person name="Not F."/>
            <person name="Otillar R."/>
            <person name="Panaud O."/>
            <person name="Pangilinan J."/>
            <person name="Paulsen I."/>
            <person name="Piegu B."/>
            <person name="Poliakov A."/>
            <person name="Robbens S."/>
            <person name="Schmutz J."/>
            <person name="Toulza E."/>
            <person name="Wyss T."/>
            <person name="Zelensky A."/>
            <person name="Zhou K."/>
            <person name="Armbrust E.V."/>
            <person name="Bhattacharya D."/>
            <person name="Goodenough U.W."/>
            <person name="Van de Peer Y."/>
            <person name="Grigoriev I.V."/>
        </authorList>
    </citation>
    <scope>NUCLEOTIDE SEQUENCE [LARGE SCALE GENOMIC DNA]</scope>
    <source>
        <strain evidence="7">RCC299 / NOUM17</strain>
    </source>
</reference>
<dbReference type="RefSeq" id="XP_002507352.1">
    <property type="nucleotide sequence ID" value="XM_002507306.1"/>
</dbReference>
<keyword evidence="7" id="KW-1185">Reference proteome</keyword>
<evidence type="ECO:0000256" key="2">
    <source>
        <dbReference type="RuleBase" id="RU004241"/>
    </source>
</evidence>
<evidence type="ECO:0000256" key="4">
    <source>
        <dbReference type="SAM" id="SignalP"/>
    </source>
</evidence>
<dbReference type="Gene3D" id="1.10.420.10">
    <property type="entry name" value="Peroxidase, domain 2"/>
    <property type="match status" value="2"/>
</dbReference>
<dbReference type="OrthoDB" id="2113341at2759"/>
<organism evidence="6 7">
    <name type="scientific">Micromonas commoda (strain RCC299 / NOUM17 / CCMP2709)</name>
    <name type="common">Picoplanktonic green alga</name>
    <dbReference type="NCBI Taxonomy" id="296587"/>
    <lineage>
        <taxon>Eukaryota</taxon>
        <taxon>Viridiplantae</taxon>
        <taxon>Chlorophyta</taxon>
        <taxon>Mamiellophyceae</taxon>
        <taxon>Mamiellales</taxon>
        <taxon>Mamiellaceae</taxon>
        <taxon>Micromonas</taxon>
    </lineage>
</organism>
<dbReference type="Pfam" id="PF00141">
    <property type="entry name" value="peroxidase"/>
    <property type="match status" value="1"/>
</dbReference>
<dbReference type="GO" id="GO:0042744">
    <property type="term" value="P:hydrogen peroxide catabolic process"/>
    <property type="evidence" value="ECO:0007669"/>
    <property type="project" value="TreeGrafter"/>
</dbReference>
<sequence length="763" mass="82629">MAPTRTRILALAPVILVVVLCLEGCRAQQQQQQQQQQPPSTAELWAEYLNIDPAAAAADPTARLADDDVPDFWPDGEDLEPDINTTCAEMGRDHCPYDANYERASILCEWKAKGATNWMVRSTVRGYPYVTEGDAVSGDPLAAADWLRIAFHETGQFMWNNRRGTGDDGSFWYEANAKTAPSKFAANFELWEQTLDARKKVYRTVNRCGASVEDACRYPCEEVCDYVDQTLFPGFKPTGSASSSCDESLEDTAAEDFPVEATRGGYAAASYSTRSGSSSGSSSGSYSTRSATRPTTPARTSTTRAVRVARHASSSPSSPSSSSSSSSAGSSSASRSSAGSASSSSSSSSEAGGRATPRSVRRPGRVEHPRHHDADAWMIAAALPEGFRTPFDQTAALAEGKGTSACYSRCRSDCAEHHGNSLETEPGYVPGHDTTSSSSSRKDVECEVSFADVLQYAGAASVEVTGGPKLLRHVKPGRCDANGPDGAFILPASHGQSVADMVNTIPFFKQCHCAGTSHLVALTGAHTLGHAHSRHVTDWCVQQSLPNTENSRNLDATPDVFDNTFWKHVTRAECPRFRKHADHYDRCTAPYLADSYAQTTWPRLQPTKQDCDEPFAWNNTNDTLWYDRWGDTCDPRDEPRRCANVTSADSGTCSSSVCGGECVPPERSTRCECDVCDSALTNREFCTGAATCGTFHSDHMLWATRETYREVELYATDQAKFFANYALAHVRMAHVGCEACGVGTDLTSDPCAGGGDDHHDHHH</sequence>
<feature type="compositionally biased region" description="Low complexity" evidence="3">
    <location>
        <begin position="269"/>
        <end position="356"/>
    </location>
</feature>
<dbReference type="OMA" id="SILCEWK"/>
<dbReference type="PANTHER" id="PTHR31356">
    <property type="entry name" value="THYLAKOID LUMENAL 29 KDA PROTEIN, CHLOROPLASTIC-RELATED"/>
    <property type="match status" value="1"/>
</dbReference>
<dbReference type="PANTHER" id="PTHR31356:SF8">
    <property type="entry name" value="L-ASCORBATE PEROXIDASE 6-RELATED"/>
    <property type="match status" value="1"/>
</dbReference>
<dbReference type="AlphaFoldDB" id="C1FEQ1"/>
<feature type="signal peptide" evidence="4">
    <location>
        <begin position="1"/>
        <end position="27"/>
    </location>
</feature>
<evidence type="ECO:0000259" key="5">
    <source>
        <dbReference type="PROSITE" id="PS50873"/>
    </source>
</evidence>
<dbReference type="GO" id="GO:0000302">
    <property type="term" value="P:response to reactive oxygen species"/>
    <property type="evidence" value="ECO:0007669"/>
    <property type="project" value="TreeGrafter"/>
</dbReference>
<dbReference type="Proteomes" id="UP000002009">
    <property type="component" value="Chromosome 1"/>
</dbReference>
<dbReference type="CDD" id="cd00314">
    <property type="entry name" value="plant_peroxidase_like"/>
    <property type="match status" value="1"/>
</dbReference>
<feature type="region of interest" description="Disordered" evidence="3">
    <location>
        <begin position="419"/>
        <end position="441"/>
    </location>
</feature>
<comment type="similarity">
    <text evidence="2">Belongs to the peroxidase family.</text>
</comment>
<feature type="region of interest" description="Disordered" evidence="3">
    <location>
        <begin position="269"/>
        <end position="372"/>
    </location>
</feature>
<dbReference type="GO" id="GO:0020037">
    <property type="term" value="F:heme binding"/>
    <property type="evidence" value="ECO:0007669"/>
    <property type="project" value="InterPro"/>
</dbReference>
<evidence type="ECO:0000256" key="1">
    <source>
        <dbReference type="ARBA" id="ARBA00023002"/>
    </source>
</evidence>
<accession>C1FEQ1</accession>
<gene>
    <name evidence="6" type="ORF">MICPUN_98561</name>
</gene>
<dbReference type="InterPro" id="IPR010255">
    <property type="entry name" value="Haem_peroxidase_sf"/>
</dbReference>
<name>C1FEQ1_MICCC</name>
<dbReference type="SUPFAM" id="SSF48113">
    <property type="entry name" value="Heme-dependent peroxidases"/>
    <property type="match status" value="1"/>
</dbReference>
<feature type="domain" description="Plant heme peroxidase family profile" evidence="5">
    <location>
        <begin position="448"/>
        <end position="756"/>
    </location>
</feature>
<dbReference type="PROSITE" id="PS50873">
    <property type="entry name" value="PEROXIDASE_4"/>
    <property type="match status" value="1"/>
</dbReference>
<dbReference type="EMBL" id="CP001574">
    <property type="protein sequence ID" value="ACO68610.1"/>
    <property type="molecule type" value="Genomic_DNA"/>
</dbReference>
<dbReference type="Gene3D" id="1.10.520.10">
    <property type="match status" value="1"/>
</dbReference>